<dbReference type="EMBL" id="JBHLTC010000040">
    <property type="protein sequence ID" value="MFC0628689.1"/>
    <property type="molecule type" value="Genomic_DNA"/>
</dbReference>
<evidence type="ECO:0000313" key="3">
    <source>
        <dbReference type="Proteomes" id="UP001589890"/>
    </source>
</evidence>
<feature type="region of interest" description="Disordered" evidence="1">
    <location>
        <begin position="1"/>
        <end position="21"/>
    </location>
</feature>
<protein>
    <submittedName>
        <fullName evidence="2">Type II toxin-antitoxin system RelE/ParE family toxin</fullName>
    </submittedName>
</protein>
<dbReference type="RefSeq" id="WP_380055451.1">
    <property type="nucleotide sequence ID" value="NZ_JBHLTC010000040.1"/>
</dbReference>
<evidence type="ECO:0000313" key="2">
    <source>
        <dbReference type="EMBL" id="MFC0628689.1"/>
    </source>
</evidence>
<accession>A0ABV6QVM6</accession>
<proteinExistence type="predicted"/>
<keyword evidence="3" id="KW-1185">Reference proteome</keyword>
<comment type="caution">
    <text evidence="2">The sequence shown here is derived from an EMBL/GenBank/DDBJ whole genome shotgun (WGS) entry which is preliminary data.</text>
</comment>
<evidence type="ECO:0000256" key="1">
    <source>
        <dbReference type="SAM" id="MobiDB-lite"/>
    </source>
</evidence>
<sequence length="114" mass="12899">MSPAKRNDRVAPPAEPGKWEMRFGTSDAAKSWEELCRQAPGNTRKAWEKILADPRPHPPDGRHHQLKGKLATVDGLKQWQVEVTNGGRIWCVIDDARKTIYLRFASTGHPKMTD</sequence>
<name>A0ABV6QVM6_9ACTN</name>
<dbReference type="Proteomes" id="UP001589890">
    <property type="component" value="Unassembled WGS sequence"/>
</dbReference>
<gene>
    <name evidence="2" type="ORF">ACFFGN_31780</name>
</gene>
<reference evidence="2 3" key="1">
    <citation type="submission" date="2024-09" db="EMBL/GenBank/DDBJ databases">
        <authorList>
            <person name="Sun Q."/>
            <person name="Mori K."/>
        </authorList>
    </citation>
    <scope>NUCLEOTIDE SEQUENCE [LARGE SCALE GENOMIC DNA]</scope>
    <source>
        <strain evidence="2 3">CGMCC 1.15906</strain>
    </source>
</reference>
<organism evidence="2 3">
    <name type="scientific">Kribbella deserti</name>
    <dbReference type="NCBI Taxonomy" id="1926257"/>
    <lineage>
        <taxon>Bacteria</taxon>
        <taxon>Bacillati</taxon>
        <taxon>Actinomycetota</taxon>
        <taxon>Actinomycetes</taxon>
        <taxon>Propionibacteriales</taxon>
        <taxon>Kribbellaceae</taxon>
        <taxon>Kribbella</taxon>
    </lineage>
</organism>